<protein>
    <submittedName>
        <fullName evidence="2">Uncharacterized protein</fullName>
    </submittedName>
</protein>
<evidence type="ECO:0000313" key="2">
    <source>
        <dbReference type="EMBL" id="KJA19659.1"/>
    </source>
</evidence>
<feature type="compositionally biased region" description="Low complexity" evidence="1">
    <location>
        <begin position="147"/>
        <end position="159"/>
    </location>
</feature>
<keyword evidence="3" id="KW-1185">Reference proteome</keyword>
<name>A0A0D2NLD4_HYPSF</name>
<reference evidence="3" key="1">
    <citation type="submission" date="2014-04" db="EMBL/GenBank/DDBJ databases">
        <title>Evolutionary Origins and Diversification of the Mycorrhizal Mutualists.</title>
        <authorList>
            <consortium name="DOE Joint Genome Institute"/>
            <consortium name="Mycorrhizal Genomics Consortium"/>
            <person name="Kohler A."/>
            <person name="Kuo A."/>
            <person name="Nagy L.G."/>
            <person name="Floudas D."/>
            <person name="Copeland A."/>
            <person name="Barry K.W."/>
            <person name="Cichocki N."/>
            <person name="Veneault-Fourrey C."/>
            <person name="LaButti K."/>
            <person name="Lindquist E.A."/>
            <person name="Lipzen A."/>
            <person name="Lundell T."/>
            <person name="Morin E."/>
            <person name="Murat C."/>
            <person name="Riley R."/>
            <person name="Ohm R."/>
            <person name="Sun H."/>
            <person name="Tunlid A."/>
            <person name="Henrissat B."/>
            <person name="Grigoriev I.V."/>
            <person name="Hibbett D.S."/>
            <person name="Martin F."/>
        </authorList>
    </citation>
    <scope>NUCLEOTIDE SEQUENCE [LARGE SCALE GENOMIC DNA]</scope>
    <source>
        <strain evidence="3">FD-334 SS-4</strain>
    </source>
</reference>
<organism evidence="2 3">
    <name type="scientific">Hypholoma sublateritium (strain FD-334 SS-4)</name>
    <dbReference type="NCBI Taxonomy" id="945553"/>
    <lineage>
        <taxon>Eukaryota</taxon>
        <taxon>Fungi</taxon>
        <taxon>Dikarya</taxon>
        <taxon>Basidiomycota</taxon>
        <taxon>Agaricomycotina</taxon>
        <taxon>Agaricomycetes</taxon>
        <taxon>Agaricomycetidae</taxon>
        <taxon>Agaricales</taxon>
        <taxon>Agaricineae</taxon>
        <taxon>Strophariaceae</taxon>
        <taxon>Hypholoma</taxon>
    </lineage>
</organism>
<sequence>MQFVNCHSFCTTTAPASPPPLARARPKSMLADIPRPHETPPTPIPHDSPAPRCPNHAAQPVTAAMVPVRASELAQTPIFGTPRRFTSKKLQKNGATAPVRALLLVQAPLATGRIFEHPPPAQGACASIEARAGSVPHFPTPSGSKDAATAPAQSSQSPPRAHRGLHYLRGSTSLPRPIDAATALNAHLSDIPR</sequence>
<feature type="region of interest" description="Disordered" evidence="1">
    <location>
        <begin position="133"/>
        <end position="173"/>
    </location>
</feature>
<evidence type="ECO:0000313" key="3">
    <source>
        <dbReference type="Proteomes" id="UP000054270"/>
    </source>
</evidence>
<accession>A0A0D2NLD4</accession>
<feature type="region of interest" description="Disordered" evidence="1">
    <location>
        <begin position="31"/>
        <end position="50"/>
    </location>
</feature>
<dbReference type="AlphaFoldDB" id="A0A0D2NLD4"/>
<dbReference type="EMBL" id="KN817575">
    <property type="protein sequence ID" value="KJA19659.1"/>
    <property type="molecule type" value="Genomic_DNA"/>
</dbReference>
<dbReference type="Proteomes" id="UP000054270">
    <property type="component" value="Unassembled WGS sequence"/>
</dbReference>
<evidence type="ECO:0000256" key="1">
    <source>
        <dbReference type="SAM" id="MobiDB-lite"/>
    </source>
</evidence>
<feature type="compositionally biased region" description="Pro residues" evidence="1">
    <location>
        <begin position="39"/>
        <end position="50"/>
    </location>
</feature>
<proteinExistence type="predicted"/>
<gene>
    <name evidence="2" type="ORF">HYPSUDRAFT_204399</name>
</gene>